<comment type="caution">
    <text evidence="3">The sequence shown here is derived from an EMBL/GenBank/DDBJ whole genome shotgun (WGS) entry which is preliminary data.</text>
</comment>
<proteinExistence type="predicted"/>
<accession>A0A3D9LDU8</accession>
<evidence type="ECO:0000256" key="1">
    <source>
        <dbReference type="SAM" id="MobiDB-lite"/>
    </source>
</evidence>
<feature type="transmembrane region" description="Helical" evidence="2">
    <location>
        <begin position="74"/>
        <end position="93"/>
    </location>
</feature>
<feature type="compositionally biased region" description="Low complexity" evidence="1">
    <location>
        <begin position="1"/>
        <end position="16"/>
    </location>
</feature>
<evidence type="ECO:0000313" key="4">
    <source>
        <dbReference type="Proteomes" id="UP000256727"/>
    </source>
</evidence>
<feature type="region of interest" description="Disordered" evidence="1">
    <location>
        <begin position="1"/>
        <end position="51"/>
    </location>
</feature>
<dbReference type="Proteomes" id="UP000256727">
    <property type="component" value="Unassembled WGS sequence"/>
</dbReference>
<dbReference type="AlphaFoldDB" id="A0A3D9LDU8"/>
<name>A0A3D9LDU8_9MICC</name>
<feature type="compositionally biased region" description="Basic and acidic residues" evidence="1">
    <location>
        <begin position="260"/>
        <end position="274"/>
    </location>
</feature>
<feature type="compositionally biased region" description="Basic and acidic residues" evidence="1">
    <location>
        <begin position="17"/>
        <end position="45"/>
    </location>
</feature>
<feature type="transmembrane region" description="Helical" evidence="2">
    <location>
        <begin position="99"/>
        <end position="119"/>
    </location>
</feature>
<evidence type="ECO:0000313" key="3">
    <source>
        <dbReference type="EMBL" id="REE03333.1"/>
    </source>
</evidence>
<gene>
    <name evidence="3" type="ORF">C8E99_1140</name>
</gene>
<evidence type="ECO:0000256" key="2">
    <source>
        <dbReference type="SAM" id="Phobius"/>
    </source>
</evidence>
<keyword evidence="4" id="KW-1185">Reference proteome</keyword>
<feature type="region of interest" description="Disordered" evidence="1">
    <location>
        <begin position="248"/>
        <end position="274"/>
    </location>
</feature>
<dbReference type="EMBL" id="QREH01000001">
    <property type="protein sequence ID" value="REE03333.1"/>
    <property type="molecule type" value="Genomic_DNA"/>
</dbReference>
<keyword evidence="2" id="KW-0812">Transmembrane</keyword>
<protein>
    <submittedName>
        <fullName evidence="3">Uncharacterized protein DUF4191</fullName>
    </submittedName>
</protein>
<dbReference type="OrthoDB" id="8479889at2"/>
<organism evidence="3 4">
    <name type="scientific">Citricoccus muralis</name>
    <dbReference type="NCBI Taxonomy" id="169134"/>
    <lineage>
        <taxon>Bacteria</taxon>
        <taxon>Bacillati</taxon>
        <taxon>Actinomycetota</taxon>
        <taxon>Actinomycetes</taxon>
        <taxon>Micrococcales</taxon>
        <taxon>Micrococcaceae</taxon>
        <taxon>Citricoccus</taxon>
    </lineage>
</organism>
<keyword evidence="2" id="KW-0472">Membrane</keyword>
<dbReference type="Pfam" id="PF13829">
    <property type="entry name" value="DUF4191"/>
    <property type="match status" value="1"/>
</dbReference>
<sequence length="274" mass="30172">MAKSTDSAASSSQSTRESLRAVKTAQKERRQQEKIRAKGNKAETKARKKATKKPGVFKQLGEVFSMTRAHDPKVVLWMALAFVGALVVGLVVGLLLNNWITWLLIAIPFGLLAAVIIMNRMAERAAFARIDGRPGAAGAALSTLRRGWIVPEQPVAVSPKTQDAVFRAVGRPGVVLITEGPTSRVRPLVEKERKNMQRFLPNVPIQVLATGHGADQVELHHLSKTLKRMKKTLTKQEVQAVDKRLNSLGSTKMPIPKGIDPYRARPDRKAMRGR</sequence>
<dbReference type="InterPro" id="IPR025445">
    <property type="entry name" value="DUF4191"/>
</dbReference>
<keyword evidence="2" id="KW-1133">Transmembrane helix</keyword>
<reference evidence="3 4" key="1">
    <citation type="submission" date="2018-07" db="EMBL/GenBank/DDBJ databases">
        <title>Sequencing the genomes of 1000 actinobacteria strains.</title>
        <authorList>
            <person name="Klenk H.-P."/>
        </authorList>
    </citation>
    <scope>NUCLEOTIDE SEQUENCE [LARGE SCALE GENOMIC DNA]</scope>
    <source>
        <strain evidence="3 4">DSM 14442</strain>
    </source>
</reference>
<dbReference type="RefSeq" id="WP_115931464.1">
    <property type="nucleotide sequence ID" value="NZ_QREH01000001.1"/>
</dbReference>